<dbReference type="SUPFAM" id="SSF48264">
    <property type="entry name" value="Cytochrome P450"/>
    <property type="match status" value="1"/>
</dbReference>
<dbReference type="GO" id="GO:0004497">
    <property type="term" value="F:monooxygenase activity"/>
    <property type="evidence" value="ECO:0007669"/>
    <property type="project" value="UniProtKB-KW"/>
</dbReference>
<evidence type="ECO:0000256" key="3">
    <source>
        <dbReference type="ARBA" id="ARBA00022723"/>
    </source>
</evidence>
<dbReference type="Pfam" id="PF14441">
    <property type="entry name" value="OTT_1508_deam"/>
    <property type="match status" value="1"/>
</dbReference>
<dbReference type="GO" id="GO:0020037">
    <property type="term" value="F:heme binding"/>
    <property type="evidence" value="ECO:0007669"/>
    <property type="project" value="InterPro"/>
</dbReference>
<comment type="caution">
    <text evidence="7">The sequence shown here is derived from an EMBL/GenBank/DDBJ whole genome shotgun (WGS) entry which is preliminary data.</text>
</comment>
<comment type="cofactor">
    <cofactor evidence="1 6">
        <name>heme</name>
        <dbReference type="ChEBI" id="CHEBI:30413"/>
    </cofactor>
</comment>
<keyword evidence="4 6" id="KW-0408">Iron</keyword>
<proteinExistence type="inferred from homology"/>
<dbReference type="PANTHER" id="PTHR42037:SF1">
    <property type="match status" value="1"/>
</dbReference>
<dbReference type="InterPro" id="IPR001128">
    <property type="entry name" value="Cyt_P450"/>
</dbReference>
<dbReference type="CDD" id="cd11040">
    <property type="entry name" value="CYP7_CYP8-like"/>
    <property type="match status" value="1"/>
</dbReference>
<name>A0A4U6X444_9PEZI</name>
<dbReference type="STRING" id="1306861.A0A4U6X444"/>
<dbReference type="InterPro" id="IPR036396">
    <property type="entry name" value="Cyt_P450_sf"/>
</dbReference>
<dbReference type="GO" id="GO:0005506">
    <property type="term" value="F:iron ion binding"/>
    <property type="evidence" value="ECO:0007669"/>
    <property type="project" value="InterPro"/>
</dbReference>
<dbReference type="GO" id="GO:0016705">
    <property type="term" value="F:oxidoreductase activity, acting on paired donors, with incorporation or reduction of molecular oxygen"/>
    <property type="evidence" value="ECO:0007669"/>
    <property type="project" value="InterPro"/>
</dbReference>
<dbReference type="Gene3D" id="1.10.630.10">
    <property type="entry name" value="Cytochrome P450"/>
    <property type="match status" value="1"/>
</dbReference>
<feature type="binding site" description="axial binding residue" evidence="6">
    <location>
        <position position="1038"/>
    </location>
    <ligand>
        <name>heme</name>
        <dbReference type="ChEBI" id="CHEBI:30413"/>
    </ligand>
    <ligandPart>
        <name>Fe</name>
        <dbReference type="ChEBI" id="CHEBI:18248"/>
    </ligandPart>
</feature>
<keyword evidence="6" id="KW-0349">Heme</keyword>
<organism evidence="7 8">
    <name type="scientific">Colletotrichum tanaceti</name>
    <dbReference type="NCBI Taxonomy" id="1306861"/>
    <lineage>
        <taxon>Eukaryota</taxon>
        <taxon>Fungi</taxon>
        <taxon>Dikarya</taxon>
        <taxon>Ascomycota</taxon>
        <taxon>Pezizomycotina</taxon>
        <taxon>Sordariomycetes</taxon>
        <taxon>Hypocreomycetidae</taxon>
        <taxon>Glomerellales</taxon>
        <taxon>Glomerellaceae</taxon>
        <taxon>Colletotrichum</taxon>
        <taxon>Colletotrichum destructivum species complex</taxon>
    </lineage>
</organism>
<dbReference type="InterPro" id="IPR002403">
    <property type="entry name" value="Cyt_P450_E_grp-IV"/>
</dbReference>
<evidence type="ECO:0000256" key="4">
    <source>
        <dbReference type="ARBA" id="ARBA00023004"/>
    </source>
</evidence>
<evidence type="ECO:0000256" key="5">
    <source>
        <dbReference type="ARBA" id="ARBA00023033"/>
    </source>
</evidence>
<dbReference type="Pfam" id="PF00067">
    <property type="entry name" value="p450"/>
    <property type="match status" value="1"/>
</dbReference>
<protein>
    <submittedName>
        <fullName evidence="7">Cholesterol 7-alpha-monooxygenase</fullName>
    </submittedName>
</protein>
<keyword evidence="3 6" id="KW-0479">Metal-binding</keyword>
<comment type="similarity">
    <text evidence="2">Belongs to the cytochrome P450 family.</text>
</comment>
<keyword evidence="5 7" id="KW-0503">Monooxygenase</keyword>
<gene>
    <name evidence="7" type="primary">Cyp7a1</name>
    <name evidence="7" type="ORF">CTA1_12998</name>
</gene>
<keyword evidence="8" id="KW-1185">Reference proteome</keyword>
<keyword evidence="5 7" id="KW-0560">Oxidoreductase</keyword>
<evidence type="ECO:0000256" key="1">
    <source>
        <dbReference type="ARBA" id="ARBA00001971"/>
    </source>
</evidence>
<dbReference type="PANTHER" id="PTHR42037">
    <property type="match status" value="1"/>
</dbReference>
<dbReference type="InterPro" id="IPR027796">
    <property type="entry name" value="OTT_1508_deam-like"/>
</dbReference>
<evidence type="ECO:0000313" key="7">
    <source>
        <dbReference type="EMBL" id="TKW50140.1"/>
    </source>
</evidence>
<reference evidence="7 8" key="1">
    <citation type="journal article" date="2019" name="PLoS ONE">
        <title>Comparative genome analysis indicates high evolutionary potential of pathogenicity genes in Colletotrichum tanaceti.</title>
        <authorList>
            <person name="Lelwala R.V."/>
            <person name="Korhonen P.K."/>
            <person name="Young N.D."/>
            <person name="Scott J.B."/>
            <person name="Ades P.A."/>
            <person name="Gasser R.B."/>
            <person name="Taylor P.W.J."/>
        </authorList>
    </citation>
    <scope>NUCLEOTIDE SEQUENCE [LARGE SCALE GENOMIC DNA]</scope>
    <source>
        <strain evidence="7">BRIP57314</strain>
    </source>
</reference>
<dbReference type="PRINTS" id="PR00465">
    <property type="entry name" value="EP450IV"/>
</dbReference>
<dbReference type="Proteomes" id="UP000310108">
    <property type="component" value="Unassembled WGS sequence"/>
</dbReference>
<accession>A0A4U6X444</accession>
<evidence type="ECO:0000313" key="8">
    <source>
        <dbReference type="Proteomes" id="UP000310108"/>
    </source>
</evidence>
<evidence type="ECO:0000256" key="2">
    <source>
        <dbReference type="ARBA" id="ARBA00010617"/>
    </source>
</evidence>
<sequence length="1104" mass="124538">MAAAETIPMKFRIVQKFYEPLVLLKALNLEMQDAASYVDPDELDNRRDKKHTFQAFVYKLAHACDNVKGDGGATITSVVVLDATASDAVEYRFASNRRTAEELQITAFFLGRILHRAARAVLPHDESLLRKDLLDLVVGFNRKRIAQYLAAFRVEAERCLGMCSAQDDEEDKTISTHLRETLHSVNFAWDESESTSGAELSTTRRKKDLRECNMAIRSLTALKASDAGERIAQRARRIRESGLRDRSVSCWPEMRHMMNRLLAYAQDVEFILLARESWPRLFANARVSFVPSSRPIPRPGRPKSMTAEGIVGRMTRKEREMAVLRGLVRELQLMNLDQRIREEYGKKTFAPIVHSEVLLLNELEKSGGGTCPERFFNGWAYIGSSKPLCRLCQYFFEEHRSGVEHRSSHENLYISWRVPDVLVSEGERGGESRQVMVDRMLRRIRKDAMDLVRKKVRPTFRDHDSLTSSVRMTLDGRWGALRISDEPVTVHPLHIQYVSPLSLVAGLSDRSTVRRISHPIQGNSEILPGLDRPRIQASSINRPPHTSTLLSTIMTVTASAPFQFAVDHPLVTIIAVVASVCVLVAQSASRDAPPSLPETLPFISNTYQYMTDLPALMDRVSHAMKRSDVVRLRLGPVRVYLVKGGESVQGMFRASSAFGHEKFILMVIRNLQGSSAEDVGKFAHDKSGVSRTPAPGWEDVPPERRYWYRAHHLAVDNLSRAGPTGHLTGLYARFLGDALEKQPLGEWATVRLFDLLRRDMGESALRALCGTRILDVLPGYIDQFWRFDSIGFQAVYGLPKWINPKPAEERDRLSGMTQKFLKEAFATFDWDGPDADADWEPIFGSRYIRLLLKWLADSDMTMRTVAGFHMISVLGVNANTIPVTAWAMMEILRDRELLCAVRQEALQAVVRDPATGERSLDAAKLVAMPLLQSVYVECMRLHVSIAITREVLETTTLRGFRLDKGSLVQAPTNLMHFDEQVWGHEAHPATEFWAGRHVKQAEGTDGGTTGRAGTAKREFVMAGKPSEFFPYGGGVSICPGRFIAKQEILLTIAMLVTRFDMEFVEWTCKDGSKSDRPPVDDKNYFGSAAVPPDRDVRVRWKRLW</sequence>
<evidence type="ECO:0000256" key="6">
    <source>
        <dbReference type="PIRSR" id="PIRSR602403-1"/>
    </source>
</evidence>
<dbReference type="EMBL" id="PJEX01000434">
    <property type="protein sequence ID" value="TKW50140.1"/>
    <property type="molecule type" value="Genomic_DNA"/>
</dbReference>
<dbReference type="AlphaFoldDB" id="A0A4U6X444"/>